<dbReference type="RefSeq" id="WP_192961865.1">
    <property type="nucleotide sequence ID" value="NZ_QKOF01000006.1"/>
</dbReference>
<accession>A0A842YM88</accession>
<comment type="caution">
    <text evidence="1">The sequence shown here is derived from an EMBL/GenBank/DDBJ whole genome shotgun (WGS) entry which is preliminary data.</text>
</comment>
<dbReference type="AlphaFoldDB" id="A0A842YM88"/>
<evidence type="ECO:0000313" key="2">
    <source>
        <dbReference type="Proteomes" id="UP000646659"/>
    </source>
</evidence>
<organism evidence="1 2">
    <name type="scientific">Methanothermobacter thermautotrophicus</name>
    <name type="common">Methanobacterium thermoformicicum</name>
    <dbReference type="NCBI Taxonomy" id="145262"/>
    <lineage>
        <taxon>Archaea</taxon>
        <taxon>Methanobacteriati</taxon>
        <taxon>Methanobacteriota</taxon>
        <taxon>Methanomada group</taxon>
        <taxon>Methanobacteria</taxon>
        <taxon>Methanobacteriales</taxon>
        <taxon>Methanobacteriaceae</taxon>
        <taxon>Methanothermobacter</taxon>
    </lineage>
</organism>
<name>A0A842YM88_METTF</name>
<reference evidence="1" key="1">
    <citation type="submission" date="2018-06" db="EMBL/GenBank/DDBJ databases">
        <title>Draft genome sequence of Methanothermobacter thermautotrophicus Strain WHS, a thermophilic, hydrogenotrophic methanogen isolated from Washburn Hot Springs in Yellowstone National Park, USA.</title>
        <authorList>
            <person name="Mckay L.J."/>
            <person name="Klingelsmith K."/>
            <person name="Inskeep W.P."/>
            <person name="Fields M.W."/>
        </authorList>
    </citation>
    <scope>NUCLEOTIDE SEQUENCE</scope>
    <source>
        <strain evidence="1">WHS</strain>
    </source>
</reference>
<gene>
    <name evidence="1" type="ORF">DNK57_04505</name>
</gene>
<protein>
    <submittedName>
        <fullName evidence="1">Uncharacterized protein</fullName>
    </submittedName>
</protein>
<proteinExistence type="predicted"/>
<sequence>MARSQMKQIIARFKGTARKSFEDLRRALDERYCWKCPQRSTRENIGCREADAWIRLRSALEEELRAHLAETLGKDRLDLVLLRMRDRECTGDLKIIRRRQEYLVVRDSVSGIRIGHEVLLGPNVLRVERIEGVRIITDQGAHPIHEIEGRVLGRIGPRHHLYREIKEMEE</sequence>
<dbReference type="OrthoDB" id="70556at2157"/>
<dbReference type="Proteomes" id="UP000646659">
    <property type="component" value="Unassembled WGS sequence"/>
</dbReference>
<evidence type="ECO:0000313" key="1">
    <source>
        <dbReference type="EMBL" id="MBE2900077.1"/>
    </source>
</evidence>
<dbReference type="EMBL" id="QKOF01000006">
    <property type="protein sequence ID" value="MBE2900077.1"/>
    <property type="molecule type" value="Genomic_DNA"/>
</dbReference>